<keyword evidence="2" id="KW-1185">Reference proteome</keyword>
<reference evidence="1 2" key="1">
    <citation type="submission" date="2024-01" db="EMBL/GenBank/DDBJ databases">
        <title>The genomes of 5 underutilized Papilionoideae crops provide insights into root nodulation and disease resistanc.</title>
        <authorList>
            <person name="Jiang F."/>
        </authorList>
    </citation>
    <scope>NUCLEOTIDE SEQUENCE [LARGE SCALE GENOMIC DNA]</scope>
    <source>
        <strain evidence="1">JINMINGXINNONG_FW02</strain>
        <tissue evidence="1">Leaves</tissue>
    </source>
</reference>
<accession>A0AAN9LFP3</accession>
<organism evidence="1 2">
    <name type="scientific">Phaseolus coccineus</name>
    <name type="common">Scarlet runner bean</name>
    <name type="synonym">Phaseolus multiflorus</name>
    <dbReference type="NCBI Taxonomy" id="3886"/>
    <lineage>
        <taxon>Eukaryota</taxon>
        <taxon>Viridiplantae</taxon>
        <taxon>Streptophyta</taxon>
        <taxon>Embryophyta</taxon>
        <taxon>Tracheophyta</taxon>
        <taxon>Spermatophyta</taxon>
        <taxon>Magnoliopsida</taxon>
        <taxon>eudicotyledons</taxon>
        <taxon>Gunneridae</taxon>
        <taxon>Pentapetalae</taxon>
        <taxon>rosids</taxon>
        <taxon>fabids</taxon>
        <taxon>Fabales</taxon>
        <taxon>Fabaceae</taxon>
        <taxon>Papilionoideae</taxon>
        <taxon>50 kb inversion clade</taxon>
        <taxon>NPAAA clade</taxon>
        <taxon>indigoferoid/millettioid clade</taxon>
        <taxon>Phaseoleae</taxon>
        <taxon>Phaseolus</taxon>
    </lineage>
</organism>
<proteinExistence type="predicted"/>
<dbReference type="Proteomes" id="UP001374584">
    <property type="component" value="Unassembled WGS sequence"/>
</dbReference>
<sequence length="199" mass="22090">MDSTLTTDHLLNTNYSSKRCTKGETSPKEARFRGVGKRLWGRFTIENKDSWVPSSSTLHPRKPIVNPVVPPLDDCHIDCYSSSSAIEDEHCEEKNVDTVMALFHGFDKPTGDKGCVEGTLSSPGLYVFSLFDLKVFESLTRFNLFNGPDSFEGSLTMVLMVDNCISSNGLHALIAGKEDPLHMQLCYISLSTIVGRDHK</sequence>
<name>A0AAN9LFP3_PHACN</name>
<dbReference type="AlphaFoldDB" id="A0AAN9LFP3"/>
<dbReference type="EMBL" id="JAYMYR010000010">
    <property type="protein sequence ID" value="KAK7335157.1"/>
    <property type="molecule type" value="Genomic_DNA"/>
</dbReference>
<protein>
    <submittedName>
        <fullName evidence="1">Uncharacterized protein</fullName>
    </submittedName>
</protein>
<evidence type="ECO:0000313" key="1">
    <source>
        <dbReference type="EMBL" id="KAK7335157.1"/>
    </source>
</evidence>
<comment type="caution">
    <text evidence="1">The sequence shown here is derived from an EMBL/GenBank/DDBJ whole genome shotgun (WGS) entry which is preliminary data.</text>
</comment>
<gene>
    <name evidence="1" type="ORF">VNO80_26933</name>
</gene>
<evidence type="ECO:0000313" key="2">
    <source>
        <dbReference type="Proteomes" id="UP001374584"/>
    </source>
</evidence>